<keyword evidence="6" id="KW-0521">NADP</keyword>
<comment type="cofactor">
    <cofactor evidence="6">
        <name>Mg(2+)</name>
        <dbReference type="ChEBI" id="CHEBI:18420"/>
    </cofactor>
    <text evidence="6">Binds 1 Mg(2+) ion per monomer.</text>
</comment>
<dbReference type="NCBIfam" id="TIGR01214">
    <property type="entry name" value="rmlD"/>
    <property type="match status" value="1"/>
</dbReference>
<dbReference type="Gene3D" id="3.40.50.720">
    <property type="entry name" value="NAD(P)-binding Rossmann-like Domain"/>
    <property type="match status" value="1"/>
</dbReference>
<feature type="domain" description="RmlD-like substrate binding" evidence="7">
    <location>
        <begin position="5"/>
        <end position="291"/>
    </location>
</feature>
<dbReference type="GO" id="GO:0019305">
    <property type="term" value="P:dTDP-rhamnose biosynthetic process"/>
    <property type="evidence" value="ECO:0007669"/>
    <property type="project" value="UniProtKB-UniPathway"/>
</dbReference>
<dbReference type="SUPFAM" id="SSF51735">
    <property type="entry name" value="NAD(P)-binding Rossmann-fold domains"/>
    <property type="match status" value="1"/>
</dbReference>
<reference evidence="8 9" key="1">
    <citation type="submission" date="2020-12" db="EMBL/GenBank/DDBJ databases">
        <title>Revised draft genomes of Rhodomicrobium vannielii ATCC 17100 and Rhodomicrobium udaipurense JA643.</title>
        <authorList>
            <person name="Conners E.M."/>
            <person name="Davenport E.J."/>
            <person name="Bose A."/>
        </authorList>
    </citation>
    <scope>NUCLEOTIDE SEQUENCE [LARGE SCALE GENOMIC DNA]</scope>
    <source>
        <strain evidence="8 9">JA643</strain>
    </source>
</reference>
<evidence type="ECO:0000256" key="4">
    <source>
        <dbReference type="ARBA" id="ARBA00017099"/>
    </source>
</evidence>
<evidence type="ECO:0000313" key="8">
    <source>
        <dbReference type="EMBL" id="MBJ7542945.1"/>
    </source>
</evidence>
<comment type="caution">
    <text evidence="8">The sequence shown here is derived from an EMBL/GenBank/DDBJ whole genome shotgun (WGS) entry which is preliminary data.</text>
</comment>
<evidence type="ECO:0000259" key="7">
    <source>
        <dbReference type="Pfam" id="PF04321"/>
    </source>
</evidence>
<dbReference type="RefSeq" id="WP_037234314.1">
    <property type="nucleotide sequence ID" value="NZ_JAEMUK010000009.1"/>
</dbReference>
<dbReference type="AlphaFoldDB" id="A0A8I1GGI9"/>
<dbReference type="Proteomes" id="UP000623250">
    <property type="component" value="Unassembled WGS sequence"/>
</dbReference>
<evidence type="ECO:0000256" key="5">
    <source>
        <dbReference type="ARBA" id="ARBA00048200"/>
    </source>
</evidence>
<dbReference type="EC" id="1.1.1.133" evidence="3 6"/>
<dbReference type="InterPro" id="IPR029903">
    <property type="entry name" value="RmlD-like-bd"/>
</dbReference>
<keyword evidence="6 8" id="KW-0560">Oxidoreductase</keyword>
<keyword evidence="9" id="KW-1185">Reference proteome</keyword>
<protein>
    <recommendedName>
        <fullName evidence="4 6">dTDP-4-dehydrorhamnose reductase</fullName>
        <ecNumber evidence="3 6">1.1.1.133</ecNumber>
    </recommendedName>
</protein>
<organism evidence="8 9">
    <name type="scientific">Rhodomicrobium udaipurense</name>
    <dbReference type="NCBI Taxonomy" id="1202716"/>
    <lineage>
        <taxon>Bacteria</taxon>
        <taxon>Pseudomonadati</taxon>
        <taxon>Pseudomonadota</taxon>
        <taxon>Alphaproteobacteria</taxon>
        <taxon>Hyphomicrobiales</taxon>
        <taxon>Hyphomicrobiaceae</taxon>
        <taxon>Rhodomicrobium</taxon>
    </lineage>
</organism>
<comment type="similarity">
    <text evidence="2 6">Belongs to the dTDP-4-dehydrorhamnose reductase family.</text>
</comment>
<dbReference type="PANTHER" id="PTHR10491">
    <property type="entry name" value="DTDP-4-DEHYDRORHAMNOSE REDUCTASE"/>
    <property type="match status" value="1"/>
</dbReference>
<accession>A0A8I1GGI9</accession>
<dbReference type="EMBL" id="JAEMUK010000009">
    <property type="protein sequence ID" value="MBJ7542945.1"/>
    <property type="molecule type" value="Genomic_DNA"/>
</dbReference>
<dbReference type="PANTHER" id="PTHR10491:SF4">
    <property type="entry name" value="METHIONINE ADENOSYLTRANSFERASE 2 SUBUNIT BETA"/>
    <property type="match status" value="1"/>
</dbReference>
<dbReference type="InterPro" id="IPR036291">
    <property type="entry name" value="NAD(P)-bd_dom_sf"/>
</dbReference>
<evidence type="ECO:0000313" key="9">
    <source>
        <dbReference type="Proteomes" id="UP000623250"/>
    </source>
</evidence>
<name>A0A8I1GGI9_9HYPH</name>
<evidence type="ECO:0000256" key="3">
    <source>
        <dbReference type="ARBA" id="ARBA00012929"/>
    </source>
</evidence>
<dbReference type="Gene3D" id="3.90.25.10">
    <property type="entry name" value="UDP-galactose 4-epimerase, domain 1"/>
    <property type="match status" value="1"/>
</dbReference>
<evidence type="ECO:0000256" key="2">
    <source>
        <dbReference type="ARBA" id="ARBA00010944"/>
    </source>
</evidence>
<dbReference type="CDD" id="cd05254">
    <property type="entry name" value="dTDP_HR_like_SDR_e"/>
    <property type="match status" value="1"/>
</dbReference>
<comment type="pathway">
    <text evidence="1 6">Carbohydrate biosynthesis; dTDP-L-rhamnose biosynthesis.</text>
</comment>
<gene>
    <name evidence="8" type="primary">rfbD</name>
    <name evidence="8" type="ORF">JDN41_05170</name>
</gene>
<dbReference type="Pfam" id="PF04321">
    <property type="entry name" value="RmlD_sub_bind"/>
    <property type="match status" value="1"/>
</dbReference>
<comment type="catalytic activity">
    <reaction evidence="5 6">
        <text>dTDP-beta-L-rhamnose + NADP(+) = dTDP-4-dehydro-beta-L-rhamnose + NADPH + H(+)</text>
        <dbReference type="Rhea" id="RHEA:21796"/>
        <dbReference type="ChEBI" id="CHEBI:15378"/>
        <dbReference type="ChEBI" id="CHEBI:57510"/>
        <dbReference type="ChEBI" id="CHEBI:57783"/>
        <dbReference type="ChEBI" id="CHEBI:58349"/>
        <dbReference type="ChEBI" id="CHEBI:62830"/>
        <dbReference type="EC" id="1.1.1.133"/>
    </reaction>
</comment>
<evidence type="ECO:0000256" key="1">
    <source>
        <dbReference type="ARBA" id="ARBA00004781"/>
    </source>
</evidence>
<comment type="function">
    <text evidence="6">Catalyzes the reduction of dTDP-6-deoxy-L-lyxo-4-hexulose to yield dTDP-L-rhamnose.</text>
</comment>
<sequence length="299" mass="32074">MSAAEILITGGSGQLGLELARLQWPDGVRLRTPDRSELDLSSTESIAAYIDACRPLAIINAGAYTQVDRAESDPLTAFGLNAMCPAAIAEAARRHGSRLIHISTDYVFDGSRDGFYDESDAVSPLGVYGASKEAGEQAVRAILPGSVIVRTAWLFSPYRTNFVKTMLRIGRERSSVRVVADQFGCPTAASDLASALQTIAIRLVEDPAAPTGTFHFVNGGEATWYALACEVFAQATRYGYAAPAVAPISTAEYPTPARRPANSRLSVARLTESYAITPRPWKLAVAETVEHCLEEESTS</sequence>
<evidence type="ECO:0000256" key="6">
    <source>
        <dbReference type="RuleBase" id="RU364082"/>
    </source>
</evidence>
<dbReference type="GO" id="GO:0008831">
    <property type="term" value="F:dTDP-4-dehydrorhamnose reductase activity"/>
    <property type="evidence" value="ECO:0007669"/>
    <property type="project" value="UniProtKB-EC"/>
</dbReference>
<dbReference type="UniPathway" id="UPA00124"/>
<dbReference type="InterPro" id="IPR005913">
    <property type="entry name" value="dTDP_dehydrorham_reduct"/>
</dbReference>
<proteinExistence type="inferred from homology"/>